<evidence type="ECO:0000313" key="2">
    <source>
        <dbReference type="Proteomes" id="UP000626092"/>
    </source>
</evidence>
<name>A0A834H9G9_RHOSS</name>
<proteinExistence type="predicted"/>
<reference evidence="1" key="1">
    <citation type="submission" date="2019-11" db="EMBL/GenBank/DDBJ databases">
        <authorList>
            <person name="Liu Y."/>
            <person name="Hou J."/>
            <person name="Li T.-Q."/>
            <person name="Guan C.-H."/>
            <person name="Wu X."/>
            <person name="Wu H.-Z."/>
            <person name="Ling F."/>
            <person name="Zhang R."/>
            <person name="Shi X.-G."/>
            <person name="Ren J.-P."/>
            <person name="Chen E.-F."/>
            <person name="Sun J.-M."/>
        </authorList>
    </citation>
    <scope>NUCLEOTIDE SEQUENCE</scope>
    <source>
        <strain evidence="1">Adult_tree_wgs_1</strain>
        <tissue evidence="1">Leaves</tissue>
    </source>
</reference>
<organism evidence="1 2">
    <name type="scientific">Rhododendron simsii</name>
    <name type="common">Sims's rhododendron</name>
    <dbReference type="NCBI Taxonomy" id="118357"/>
    <lineage>
        <taxon>Eukaryota</taxon>
        <taxon>Viridiplantae</taxon>
        <taxon>Streptophyta</taxon>
        <taxon>Embryophyta</taxon>
        <taxon>Tracheophyta</taxon>
        <taxon>Spermatophyta</taxon>
        <taxon>Magnoliopsida</taxon>
        <taxon>eudicotyledons</taxon>
        <taxon>Gunneridae</taxon>
        <taxon>Pentapetalae</taxon>
        <taxon>asterids</taxon>
        <taxon>Ericales</taxon>
        <taxon>Ericaceae</taxon>
        <taxon>Ericoideae</taxon>
        <taxon>Rhodoreae</taxon>
        <taxon>Rhododendron</taxon>
    </lineage>
</organism>
<accession>A0A834H9G9</accession>
<comment type="caution">
    <text evidence="1">The sequence shown here is derived from an EMBL/GenBank/DDBJ whole genome shotgun (WGS) entry which is preliminary data.</text>
</comment>
<dbReference type="OrthoDB" id="784120at2759"/>
<gene>
    <name evidence="1" type="ORF">RHSIM_Rhsim03G0050800</name>
</gene>
<protein>
    <submittedName>
        <fullName evidence="1">Uncharacterized protein</fullName>
    </submittedName>
</protein>
<dbReference type="Proteomes" id="UP000626092">
    <property type="component" value="Unassembled WGS sequence"/>
</dbReference>
<evidence type="ECO:0000313" key="1">
    <source>
        <dbReference type="EMBL" id="KAF7149132.1"/>
    </source>
</evidence>
<dbReference type="EMBL" id="WJXA01000003">
    <property type="protein sequence ID" value="KAF7149132.1"/>
    <property type="molecule type" value="Genomic_DNA"/>
</dbReference>
<keyword evidence="2" id="KW-1185">Reference proteome</keyword>
<sequence length="92" mass="10527">MKLLSPTTLRNGVHHAYLEFTIRCKSHLMGNGILKTWLNLGEDVSIFTCGTYHGDTIVHNENIEASKEGETRKLKGIWIHPRFLQVPPNQSW</sequence>
<dbReference type="AlphaFoldDB" id="A0A834H9G9"/>